<evidence type="ECO:0000259" key="7">
    <source>
        <dbReference type="PROSITE" id="PS50089"/>
    </source>
</evidence>
<dbReference type="Ensembl" id="ENSHHUT00000046126.1">
    <property type="protein sequence ID" value="ENSHHUP00000044476.1"/>
    <property type="gene ID" value="ENSHHUG00000027223.1"/>
</dbReference>
<keyword evidence="10" id="KW-1185">Reference proteome</keyword>
<dbReference type="AlphaFoldDB" id="A0A4W5MZG4"/>
<feature type="region of interest" description="Disordered" evidence="5">
    <location>
        <begin position="793"/>
        <end position="814"/>
    </location>
</feature>
<dbReference type="InterPro" id="IPR011990">
    <property type="entry name" value="TPR-like_helical_dom_sf"/>
</dbReference>
<dbReference type="SMART" id="SM00184">
    <property type="entry name" value="RING"/>
    <property type="match status" value="2"/>
</dbReference>
<feature type="transmembrane region" description="Helical" evidence="6">
    <location>
        <begin position="33"/>
        <end position="51"/>
    </location>
</feature>
<keyword evidence="3" id="KW-0862">Zinc</keyword>
<dbReference type="CDD" id="cd16514">
    <property type="entry name" value="RING-HC_LONFs_rpt2"/>
    <property type="match status" value="1"/>
</dbReference>
<evidence type="ECO:0000256" key="6">
    <source>
        <dbReference type="SAM" id="Phobius"/>
    </source>
</evidence>
<evidence type="ECO:0000256" key="4">
    <source>
        <dbReference type="PROSITE-ProRule" id="PRU00175"/>
    </source>
</evidence>
<sequence length="814" mass="91929">MPPIARILIQKVIQTFSVAGYIKKQPVIGRSQFSVCLYRLINFIIIYIFFYTDVIDFTDMDVRLENHLDYFIHDNTAAAGLSPEIVSVAREAFRTGDFNLLAEIYSSQLADLRHPDRSLCLLKADALSRAGRIADALDSYCTAANLDRLRPNELRSLVDCIAHTLRVKECLKECTDSDVVSEDEHSLDLFSCRLCKCLLIEPTTLECGHTFCKPCIEDDGIKECELCRYKLNKTSRELKVNVVLSGLLGKWFCAESEARRCWLEGDRMWNERGFINALEKYNNALEKAPSMCRLLGRRAELHMEMNNFRQAVQDGDAMCRLTPLSPKAHYVKALALNKAGFNEEALQEYFYCLALKPDWTSVKLETQKMLSEMFSMFKMDGLPTSSLRPHQTGPASHLKPASLLLGSLHSTPRRWSQTPIGRRDSLSVTGAETKSSCKDSKTLASVLAALPLPPGLKRKFSDEPQGSAPPNKLPRKDESSSSQMPAACCSERREVPPQLLDSADMDCSVCMRLFFEPVTTPCGHTFCMKCLERCLDHNPNCPLCKENITEYLANRGYHKTLLMEEVLQRYLSEELAERSKVHQEEMAELSNLNQEVPIFICTMAFPTIPCPLQVFEPCYRLMIRRSMETGTKQFGMCIADDIKGFADYGCMLEVKDVKFQPDGRSVVDTVGVSRFRVLSHGHRDGYNTAKIEHLEDQKVDGEELAELQKLHDCVYEQASTWFTSLKDNMKNQIVSHFGQLPEKDCDIQGSASGPAWCWWLLAVLPLEKRAQLSILAMTTLRERLSTTRRVLSLVTRKHPPPQRPSSSAAASSSL</sequence>
<evidence type="ECO:0000313" key="10">
    <source>
        <dbReference type="Proteomes" id="UP000314982"/>
    </source>
</evidence>
<evidence type="ECO:0000313" key="9">
    <source>
        <dbReference type="Ensembl" id="ENSHHUP00000044476.1"/>
    </source>
</evidence>
<dbReference type="SUPFAM" id="SSF57850">
    <property type="entry name" value="RING/U-box"/>
    <property type="match status" value="2"/>
</dbReference>
<proteinExistence type="predicted"/>
<dbReference type="InterPro" id="IPR046336">
    <property type="entry name" value="Lon_prtase_N_sf"/>
</dbReference>
<dbReference type="PROSITE" id="PS00518">
    <property type="entry name" value="ZF_RING_1"/>
    <property type="match status" value="2"/>
</dbReference>
<name>A0A4W5MZG4_9TELE</name>
<dbReference type="InterPro" id="IPR015947">
    <property type="entry name" value="PUA-like_sf"/>
</dbReference>
<dbReference type="PROSITE" id="PS50089">
    <property type="entry name" value="ZF_RING_2"/>
    <property type="match status" value="2"/>
</dbReference>
<feature type="domain" description="RING-type" evidence="7">
    <location>
        <begin position="507"/>
        <end position="545"/>
    </location>
</feature>
<reference evidence="10" key="1">
    <citation type="submission" date="2018-06" db="EMBL/GenBank/DDBJ databases">
        <title>Genome assembly of Danube salmon.</title>
        <authorList>
            <person name="Macqueen D.J."/>
            <person name="Gundappa M.K."/>
        </authorList>
    </citation>
    <scope>NUCLEOTIDE SEQUENCE [LARGE SCALE GENOMIC DNA]</scope>
</reference>
<organism evidence="9 10">
    <name type="scientific">Hucho hucho</name>
    <name type="common">huchen</name>
    <dbReference type="NCBI Taxonomy" id="62062"/>
    <lineage>
        <taxon>Eukaryota</taxon>
        <taxon>Metazoa</taxon>
        <taxon>Chordata</taxon>
        <taxon>Craniata</taxon>
        <taxon>Vertebrata</taxon>
        <taxon>Euteleostomi</taxon>
        <taxon>Actinopterygii</taxon>
        <taxon>Neopterygii</taxon>
        <taxon>Teleostei</taxon>
        <taxon>Protacanthopterygii</taxon>
        <taxon>Salmoniformes</taxon>
        <taxon>Salmonidae</taxon>
        <taxon>Salmoninae</taxon>
        <taxon>Hucho</taxon>
    </lineage>
</organism>
<feature type="domain" description="Lon N-terminal" evidence="8">
    <location>
        <begin position="586"/>
        <end position="795"/>
    </location>
</feature>
<keyword evidence="6" id="KW-0812">Transmembrane</keyword>
<dbReference type="Pfam" id="PF02190">
    <property type="entry name" value="LON_substr_bdg"/>
    <property type="match status" value="1"/>
</dbReference>
<dbReference type="InterPro" id="IPR003111">
    <property type="entry name" value="Lon_prtase_N"/>
</dbReference>
<dbReference type="CDD" id="cd16513">
    <property type="entry name" value="RING-HC_LONFs_rpt1"/>
    <property type="match status" value="1"/>
</dbReference>
<dbReference type="InterPro" id="IPR027370">
    <property type="entry name" value="Znf-RING_euk"/>
</dbReference>
<dbReference type="PROSITE" id="PS51787">
    <property type="entry name" value="LON_N"/>
    <property type="match status" value="1"/>
</dbReference>
<dbReference type="Gene3D" id="2.30.130.40">
    <property type="entry name" value="LON domain-like"/>
    <property type="match status" value="1"/>
</dbReference>
<dbReference type="Gene3D" id="1.25.40.10">
    <property type="entry name" value="Tetratricopeptide repeat domain"/>
    <property type="match status" value="1"/>
</dbReference>
<evidence type="ECO:0000256" key="3">
    <source>
        <dbReference type="ARBA" id="ARBA00022833"/>
    </source>
</evidence>
<feature type="region of interest" description="Disordered" evidence="5">
    <location>
        <begin position="412"/>
        <end position="433"/>
    </location>
</feature>
<dbReference type="InterPro" id="IPR013083">
    <property type="entry name" value="Znf_RING/FYVE/PHD"/>
</dbReference>
<dbReference type="SUPFAM" id="SSF48452">
    <property type="entry name" value="TPR-like"/>
    <property type="match status" value="1"/>
</dbReference>
<feature type="compositionally biased region" description="Low complexity" evidence="5">
    <location>
        <begin position="805"/>
        <end position="814"/>
    </location>
</feature>
<dbReference type="GO" id="GO:0008270">
    <property type="term" value="F:zinc ion binding"/>
    <property type="evidence" value="ECO:0007669"/>
    <property type="project" value="UniProtKB-KW"/>
</dbReference>
<evidence type="ECO:0000259" key="8">
    <source>
        <dbReference type="PROSITE" id="PS51787"/>
    </source>
</evidence>
<reference evidence="9" key="3">
    <citation type="submission" date="2025-09" db="UniProtKB">
        <authorList>
            <consortium name="Ensembl"/>
        </authorList>
    </citation>
    <scope>IDENTIFICATION</scope>
</reference>
<dbReference type="SMART" id="SM00464">
    <property type="entry name" value="LON"/>
    <property type="match status" value="1"/>
</dbReference>
<dbReference type="PANTHER" id="PTHR23327">
    <property type="entry name" value="RING FINGER PROTEIN 127"/>
    <property type="match status" value="1"/>
</dbReference>
<dbReference type="Proteomes" id="UP000314982">
    <property type="component" value="Unassembled WGS sequence"/>
</dbReference>
<feature type="domain" description="RING-type" evidence="7">
    <location>
        <begin position="192"/>
        <end position="228"/>
    </location>
</feature>
<dbReference type="GO" id="GO:0061630">
    <property type="term" value="F:ubiquitin protein ligase activity"/>
    <property type="evidence" value="ECO:0007669"/>
    <property type="project" value="TreeGrafter"/>
</dbReference>
<dbReference type="Gene3D" id="3.30.40.10">
    <property type="entry name" value="Zinc/RING finger domain, C3HC4 (zinc finger)"/>
    <property type="match status" value="2"/>
</dbReference>
<keyword evidence="6" id="KW-1133">Transmembrane helix</keyword>
<evidence type="ECO:0000256" key="5">
    <source>
        <dbReference type="SAM" id="MobiDB-lite"/>
    </source>
</evidence>
<evidence type="ECO:0000256" key="1">
    <source>
        <dbReference type="ARBA" id="ARBA00022723"/>
    </source>
</evidence>
<protein>
    <submittedName>
        <fullName evidence="9">Si:ch1073-440b2.1</fullName>
    </submittedName>
</protein>
<keyword evidence="2 4" id="KW-0863">Zinc-finger</keyword>
<dbReference type="Pfam" id="PF13923">
    <property type="entry name" value="zf-C3HC4_2"/>
    <property type="match status" value="1"/>
</dbReference>
<keyword evidence="1" id="KW-0479">Metal-binding</keyword>
<dbReference type="SUPFAM" id="SSF88697">
    <property type="entry name" value="PUA domain-like"/>
    <property type="match status" value="1"/>
</dbReference>
<keyword evidence="6" id="KW-0472">Membrane</keyword>
<evidence type="ECO:0000256" key="2">
    <source>
        <dbReference type="ARBA" id="ARBA00022771"/>
    </source>
</evidence>
<dbReference type="GeneTree" id="ENSGT00440000033329"/>
<dbReference type="InterPro" id="IPR017907">
    <property type="entry name" value="Znf_RING_CS"/>
</dbReference>
<dbReference type="STRING" id="62062.ENSHHUP00000044476"/>
<dbReference type="Pfam" id="PF13445">
    <property type="entry name" value="zf-RING_UBOX"/>
    <property type="match status" value="1"/>
</dbReference>
<feature type="region of interest" description="Disordered" evidence="5">
    <location>
        <begin position="455"/>
        <end position="488"/>
    </location>
</feature>
<dbReference type="GO" id="GO:0005737">
    <property type="term" value="C:cytoplasm"/>
    <property type="evidence" value="ECO:0007669"/>
    <property type="project" value="UniProtKB-ARBA"/>
</dbReference>
<accession>A0A4W5MZG4</accession>
<dbReference type="PANTHER" id="PTHR23327:SF5">
    <property type="entry name" value="LON PEPTIDASE N-TERMINAL DOMAIN AND RING FINGER PROTEIN 2"/>
    <property type="match status" value="1"/>
</dbReference>
<reference evidence="9" key="2">
    <citation type="submission" date="2025-08" db="UniProtKB">
        <authorList>
            <consortium name="Ensembl"/>
        </authorList>
    </citation>
    <scope>IDENTIFICATION</scope>
</reference>
<dbReference type="InterPro" id="IPR001841">
    <property type="entry name" value="Znf_RING"/>
</dbReference>